<proteinExistence type="predicted"/>
<dbReference type="Gene3D" id="2.60.40.1090">
    <property type="entry name" value="Fimbrial-type adhesion domain"/>
    <property type="match status" value="1"/>
</dbReference>
<name>A0A8X8GSG0_ACIGI</name>
<feature type="signal peptide" evidence="1">
    <location>
        <begin position="1"/>
        <end position="23"/>
    </location>
</feature>
<evidence type="ECO:0000256" key="1">
    <source>
        <dbReference type="SAM" id="SignalP"/>
    </source>
</evidence>
<gene>
    <name evidence="2" type="ORF">KW868_14960</name>
</gene>
<evidence type="ECO:0000313" key="3">
    <source>
        <dbReference type="Proteomes" id="UP000887320"/>
    </source>
</evidence>
<feature type="chain" id="PRO_5036475353" evidence="1">
    <location>
        <begin position="24"/>
        <end position="198"/>
    </location>
</feature>
<keyword evidence="1" id="KW-0732">Signal</keyword>
<protein>
    <submittedName>
        <fullName evidence="2">Type 1 fimbrial protein</fullName>
    </submittedName>
</protein>
<dbReference type="AlphaFoldDB" id="A0A8X8GSG0"/>
<dbReference type="Proteomes" id="UP000887320">
    <property type="component" value="Unassembled WGS sequence"/>
</dbReference>
<accession>A0A8X8GSG0</accession>
<sequence>MQKLTLTTLSALALSLTCSRVFAVDGTITVNGVVTDGTCILHSAGGDASGTKDLTLNLPTVPKSGFYPNVPLSKKLIYMELINATGTGVCDVATSRAFKGIHLSVSSPPTDLDTEDKTLLVNKASDASITNPIFFQITTRDGVPVDISAPWGTQAKSPVFEGAYAVAYLSYYVAYISKTAIVDAQNVHAVVNYTMHYN</sequence>
<dbReference type="InterPro" id="IPR008966">
    <property type="entry name" value="Adhesion_dom_sf"/>
</dbReference>
<reference evidence="2" key="1">
    <citation type="submission" date="2021-07" db="EMBL/GenBank/DDBJ databases">
        <authorList>
            <person name="Fernandez M."/>
            <person name="Pereira P."/>
            <person name="Torres Tejerizo G.A."/>
            <person name="Gonzalez P."/>
            <person name="Agostini E."/>
        </authorList>
    </citation>
    <scope>NUCLEOTIDE SEQUENCE</scope>
    <source>
        <strain evidence="2">SFC 500-1A</strain>
    </source>
</reference>
<dbReference type="SUPFAM" id="SSF49401">
    <property type="entry name" value="Bacterial adhesins"/>
    <property type="match status" value="1"/>
</dbReference>
<dbReference type="RefSeq" id="WP_234623802.1">
    <property type="nucleotide sequence ID" value="NZ_JAHWXT010000005.1"/>
</dbReference>
<dbReference type="EMBL" id="JAHWXT010000005">
    <property type="protein sequence ID" value="MCF0265746.1"/>
    <property type="molecule type" value="Genomic_DNA"/>
</dbReference>
<dbReference type="GO" id="GO:0007155">
    <property type="term" value="P:cell adhesion"/>
    <property type="evidence" value="ECO:0007669"/>
    <property type="project" value="InterPro"/>
</dbReference>
<dbReference type="GO" id="GO:0009289">
    <property type="term" value="C:pilus"/>
    <property type="evidence" value="ECO:0007669"/>
    <property type="project" value="InterPro"/>
</dbReference>
<organism evidence="2 3">
    <name type="scientific">Acinetobacter guillouiae</name>
    <name type="common">Acinetobacter genomosp. 11</name>
    <dbReference type="NCBI Taxonomy" id="106649"/>
    <lineage>
        <taxon>Bacteria</taxon>
        <taxon>Pseudomonadati</taxon>
        <taxon>Pseudomonadota</taxon>
        <taxon>Gammaproteobacteria</taxon>
        <taxon>Moraxellales</taxon>
        <taxon>Moraxellaceae</taxon>
        <taxon>Acinetobacter</taxon>
    </lineage>
</organism>
<comment type="caution">
    <text evidence="2">The sequence shown here is derived from an EMBL/GenBank/DDBJ whole genome shotgun (WGS) entry which is preliminary data.</text>
</comment>
<dbReference type="InterPro" id="IPR036937">
    <property type="entry name" value="Adhesion_dom_fimbrial_sf"/>
</dbReference>
<evidence type="ECO:0000313" key="2">
    <source>
        <dbReference type="EMBL" id="MCF0265746.1"/>
    </source>
</evidence>